<organism evidence="2 3">
    <name type="scientific">Phlyctema vagabunda</name>
    <dbReference type="NCBI Taxonomy" id="108571"/>
    <lineage>
        <taxon>Eukaryota</taxon>
        <taxon>Fungi</taxon>
        <taxon>Dikarya</taxon>
        <taxon>Ascomycota</taxon>
        <taxon>Pezizomycotina</taxon>
        <taxon>Leotiomycetes</taxon>
        <taxon>Helotiales</taxon>
        <taxon>Dermateaceae</taxon>
        <taxon>Phlyctema</taxon>
    </lineage>
</organism>
<keyword evidence="3" id="KW-1185">Reference proteome</keyword>
<name>A0ABR4PAV3_9HELO</name>
<sequence length="175" mass="19557">MAIFPEIRDSPVAIGLLRISPALITLTLVINRVAQYYAFTSFLAPHISPSQHDAAPTLQLWFRRLAARIWGPVIALSLLQTILCIVNVFVYPVPAEYGVAWWLHIWSLVLANGHWPFVRTLLRYEHAVKDYRATPKQSLTALEGWMATNNVRVLLVDVPQAFVSAAAALASATWV</sequence>
<comment type="caution">
    <text evidence="2">The sequence shown here is derived from an EMBL/GenBank/DDBJ whole genome shotgun (WGS) entry which is preliminary data.</text>
</comment>
<gene>
    <name evidence="2" type="ORF">PVAG01_08918</name>
</gene>
<dbReference type="Proteomes" id="UP001629113">
    <property type="component" value="Unassembled WGS sequence"/>
</dbReference>
<keyword evidence="1" id="KW-1133">Transmembrane helix</keyword>
<feature type="transmembrane region" description="Helical" evidence="1">
    <location>
        <begin position="69"/>
        <end position="93"/>
    </location>
</feature>
<proteinExistence type="predicted"/>
<reference evidence="2 3" key="1">
    <citation type="submission" date="2024-06" db="EMBL/GenBank/DDBJ databases">
        <title>Complete genome of Phlyctema vagabunda strain 19-DSS-EL-015.</title>
        <authorList>
            <person name="Fiorenzani C."/>
        </authorList>
    </citation>
    <scope>NUCLEOTIDE SEQUENCE [LARGE SCALE GENOMIC DNA]</scope>
    <source>
        <strain evidence="2 3">19-DSS-EL-015</strain>
    </source>
</reference>
<dbReference type="EMBL" id="JBFCZG010000007">
    <property type="protein sequence ID" value="KAL3420419.1"/>
    <property type="molecule type" value="Genomic_DNA"/>
</dbReference>
<evidence type="ECO:0000313" key="2">
    <source>
        <dbReference type="EMBL" id="KAL3420419.1"/>
    </source>
</evidence>
<protein>
    <submittedName>
        <fullName evidence="2">Uncharacterized protein</fullName>
    </submittedName>
</protein>
<evidence type="ECO:0000256" key="1">
    <source>
        <dbReference type="SAM" id="Phobius"/>
    </source>
</evidence>
<keyword evidence="1" id="KW-0812">Transmembrane</keyword>
<evidence type="ECO:0000313" key="3">
    <source>
        <dbReference type="Proteomes" id="UP001629113"/>
    </source>
</evidence>
<keyword evidence="1" id="KW-0472">Membrane</keyword>
<accession>A0ABR4PAV3</accession>
<feature type="transmembrane region" description="Helical" evidence="1">
    <location>
        <begin position="99"/>
        <end position="122"/>
    </location>
</feature>